<keyword evidence="3" id="KW-0041">Annexin</keyword>
<dbReference type="Proteomes" id="UP000053766">
    <property type="component" value="Unassembled WGS sequence"/>
</dbReference>
<evidence type="ECO:0000313" key="4">
    <source>
        <dbReference type="EMBL" id="KJH40145.1"/>
    </source>
</evidence>
<dbReference type="AlphaFoldDB" id="A0A0D8X6H4"/>
<gene>
    <name evidence="4" type="ORF">DICVIV_13926</name>
</gene>
<dbReference type="OrthoDB" id="37886at2759"/>
<evidence type="ECO:0000256" key="3">
    <source>
        <dbReference type="ARBA" id="ARBA00023216"/>
    </source>
</evidence>
<dbReference type="SUPFAM" id="SSF47874">
    <property type="entry name" value="Annexin"/>
    <property type="match status" value="1"/>
</dbReference>
<dbReference type="GO" id="GO:0005544">
    <property type="term" value="F:calcium-dependent phospholipid binding"/>
    <property type="evidence" value="ECO:0007669"/>
    <property type="project" value="InterPro"/>
</dbReference>
<dbReference type="Gene3D" id="1.10.220.10">
    <property type="entry name" value="Annexin"/>
    <property type="match status" value="1"/>
</dbReference>
<accession>A0A0D8X6H4</accession>
<dbReference type="InterPro" id="IPR037104">
    <property type="entry name" value="Annexin_sf"/>
</dbReference>
<dbReference type="SMART" id="SM00335">
    <property type="entry name" value="ANX"/>
    <property type="match status" value="1"/>
</dbReference>
<dbReference type="STRING" id="29172.A0A0D8X6H4"/>
<dbReference type="Pfam" id="PF00191">
    <property type="entry name" value="Annexin"/>
    <property type="match status" value="1"/>
</dbReference>
<proteinExistence type="inferred from homology"/>
<sequence>MCSSVDDDRTEQAKILCSSNPRRNQGIFQGIGIRDKDLIRLVSRAQIDLAAIQVEYERLFKKSLLQVIREECKGANRALLGIFKGNKSLN</sequence>
<protein>
    <submittedName>
        <fullName evidence="4">Annexin</fullName>
    </submittedName>
</protein>
<dbReference type="EMBL" id="KN717716">
    <property type="protein sequence ID" value="KJH40145.1"/>
    <property type="molecule type" value="Genomic_DNA"/>
</dbReference>
<evidence type="ECO:0000256" key="1">
    <source>
        <dbReference type="ARBA" id="ARBA00007831"/>
    </source>
</evidence>
<name>A0A0D8X6H4_DICVI</name>
<comment type="similarity">
    <text evidence="1">Belongs to the annexin family.</text>
</comment>
<keyword evidence="5" id="KW-1185">Reference proteome</keyword>
<dbReference type="GO" id="GO:0005509">
    <property type="term" value="F:calcium ion binding"/>
    <property type="evidence" value="ECO:0007669"/>
    <property type="project" value="InterPro"/>
</dbReference>
<keyword evidence="2" id="KW-0677">Repeat</keyword>
<organism evidence="4 5">
    <name type="scientific">Dictyocaulus viviparus</name>
    <name type="common">Bovine lungworm</name>
    <dbReference type="NCBI Taxonomy" id="29172"/>
    <lineage>
        <taxon>Eukaryota</taxon>
        <taxon>Metazoa</taxon>
        <taxon>Ecdysozoa</taxon>
        <taxon>Nematoda</taxon>
        <taxon>Chromadorea</taxon>
        <taxon>Rhabditida</taxon>
        <taxon>Rhabditina</taxon>
        <taxon>Rhabditomorpha</taxon>
        <taxon>Strongyloidea</taxon>
        <taxon>Metastrongylidae</taxon>
        <taxon>Dictyocaulus</taxon>
    </lineage>
</organism>
<reference evidence="4 5" key="1">
    <citation type="submission" date="2013-11" db="EMBL/GenBank/DDBJ databases">
        <title>Draft genome of the bovine lungworm Dictyocaulus viviparus.</title>
        <authorList>
            <person name="Mitreva M."/>
        </authorList>
    </citation>
    <scope>NUCLEOTIDE SEQUENCE [LARGE SCALE GENOMIC DNA]</scope>
    <source>
        <strain evidence="4 5">HannoverDv2000</strain>
    </source>
</reference>
<dbReference type="InterPro" id="IPR018502">
    <property type="entry name" value="Annexin_repeat"/>
</dbReference>
<evidence type="ECO:0000313" key="5">
    <source>
        <dbReference type="Proteomes" id="UP000053766"/>
    </source>
</evidence>
<evidence type="ECO:0000256" key="2">
    <source>
        <dbReference type="ARBA" id="ARBA00022737"/>
    </source>
</evidence>
<reference evidence="5" key="2">
    <citation type="journal article" date="2016" name="Sci. Rep.">
        <title>Dictyocaulus viviparus genome, variome and transcriptome elucidate lungworm biology and support future intervention.</title>
        <authorList>
            <person name="McNulty S.N."/>
            <person name="Strube C."/>
            <person name="Rosa B.A."/>
            <person name="Martin J.C."/>
            <person name="Tyagi R."/>
            <person name="Choi Y.J."/>
            <person name="Wang Q."/>
            <person name="Hallsworth Pepin K."/>
            <person name="Zhang X."/>
            <person name="Ozersky P."/>
            <person name="Wilson R.K."/>
            <person name="Sternberg P.W."/>
            <person name="Gasser R.B."/>
            <person name="Mitreva M."/>
        </authorList>
    </citation>
    <scope>NUCLEOTIDE SEQUENCE [LARGE SCALE GENOMIC DNA]</scope>
    <source>
        <strain evidence="5">HannoverDv2000</strain>
    </source>
</reference>